<feature type="non-terminal residue" evidence="1">
    <location>
        <position position="1"/>
    </location>
</feature>
<dbReference type="InterPro" id="IPR017853">
    <property type="entry name" value="GH"/>
</dbReference>
<gene>
    <name evidence="1" type="ORF">KB213_12060</name>
</gene>
<evidence type="ECO:0000313" key="2">
    <source>
        <dbReference type="Proteomes" id="UP000677812"/>
    </source>
</evidence>
<dbReference type="EMBL" id="JAGRQH010000056">
    <property type="protein sequence ID" value="MBR0560773.1"/>
    <property type="molecule type" value="Genomic_DNA"/>
</dbReference>
<proteinExistence type="predicted"/>
<keyword evidence="2" id="KW-1185">Reference proteome</keyword>
<comment type="caution">
    <text evidence="1">The sequence shown here is derived from an EMBL/GenBank/DDBJ whole genome shotgun (WGS) entry which is preliminary data.</text>
</comment>
<evidence type="ECO:0000313" key="1">
    <source>
        <dbReference type="EMBL" id="MBR0560773.1"/>
    </source>
</evidence>
<organism evidence="1 2">
    <name type="scientific">Neokomagataea anthophila</name>
    <dbReference type="NCBI Taxonomy" id="2826925"/>
    <lineage>
        <taxon>Bacteria</taxon>
        <taxon>Pseudomonadati</taxon>
        <taxon>Pseudomonadota</taxon>
        <taxon>Alphaproteobacteria</taxon>
        <taxon>Acetobacterales</taxon>
        <taxon>Acetobacteraceae</taxon>
        <taxon>Neokomagataea</taxon>
    </lineage>
</organism>
<reference evidence="1 2" key="1">
    <citation type="submission" date="2021-04" db="EMBL/GenBank/DDBJ databases">
        <title>The complete genome sequence of Neokomagataea sp. TBRC 2177.</title>
        <authorList>
            <person name="Charoenyingcharoen P."/>
            <person name="Yukphan P."/>
        </authorList>
    </citation>
    <scope>NUCLEOTIDE SEQUENCE [LARGE SCALE GENOMIC DNA]</scope>
    <source>
        <strain evidence="1 2">TBRC 2177</strain>
    </source>
</reference>
<protein>
    <submittedName>
        <fullName evidence="1">Uncharacterized protein</fullName>
    </submittedName>
</protein>
<name>A0ABS5EA31_9PROT</name>
<sequence>NILNAGEYTMKSSGKPFFDVVNIFAANINYNKEKGSVYVNCNDNVSYILKNADKFIRPLQAKGIKVCLTILGNHDEAGIANLTTETAA</sequence>
<feature type="non-terminal residue" evidence="1">
    <location>
        <position position="88"/>
    </location>
</feature>
<dbReference type="SUPFAM" id="SSF51445">
    <property type="entry name" value="(Trans)glycosidases"/>
    <property type="match status" value="1"/>
</dbReference>
<accession>A0ABS5EA31</accession>
<dbReference type="Proteomes" id="UP000677812">
    <property type="component" value="Unassembled WGS sequence"/>
</dbReference>
<dbReference type="Gene3D" id="3.20.20.80">
    <property type="entry name" value="Glycosidases"/>
    <property type="match status" value="1"/>
</dbReference>